<dbReference type="AlphaFoldDB" id="A0A8B7WE92"/>
<organism evidence="6">
    <name type="scientific">Castor canadensis</name>
    <name type="common">American beaver</name>
    <dbReference type="NCBI Taxonomy" id="51338"/>
    <lineage>
        <taxon>Eukaryota</taxon>
        <taxon>Metazoa</taxon>
        <taxon>Chordata</taxon>
        <taxon>Craniata</taxon>
        <taxon>Vertebrata</taxon>
        <taxon>Euteleostomi</taxon>
        <taxon>Mammalia</taxon>
        <taxon>Eutheria</taxon>
        <taxon>Euarchontoglires</taxon>
        <taxon>Glires</taxon>
        <taxon>Rodentia</taxon>
        <taxon>Castorimorpha</taxon>
        <taxon>Castoridae</taxon>
        <taxon>Castor</taxon>
    </lineage>
</organism>
<sequence length="371" mass="41922">MNTVICLLICFCPCTLSAGWKDNSLVRIAQTLASSAQAVDCWICVPRARSVIDHSDPFVYPVTNFTQVPDGVWTPTLDLRARTIMYRVRIVGHLVEGISAVPCLTLPLVAANTIYITHIDGSLRETRIPEYFEMIPPPKSGQLPLCMQKNTRFSAEEFKVIADYSFQNHPWMERTGFRVGEYFYTRDPLKYFKEEMVFCAPPGFVFVCQISGQPWATDCLRNFSSPTQCMLSTLVTPFSIHSLNESTHWGSSSKLFTRVTRDLPGKVPDGYWYNFDHSFLPWWGAHQWVLRNLSQTLITIANETALSLSDLPHSLDSLAKVVLDNRMALDYMLAEQGGVCAIANTSCCTYINTSSQVETSIEKIRQQATWL</sequence>
<feature type="chain" id="PRO_5044665374" evidence="1">
    <location>
        <begin position="18"/>
        <end position="371"/>
    </location>
</feature>
<dbReference type="PANTHER" id="PTHR10424:SF74">
    <property type="entry name" value="ENDOGENOUS RETROVIRUS GROUP V MEMBER 2 ENV POLYPROTEIN"/>
    <property type="match status" value="1"/>
</dbReference>
<evidence type="ECO:0000313" key="7">
    <source>
        <dbReference type="RefSeq" id="XP_020042249.1"/>
    </source>
</evidence>
<dbReference type="RefSeq" id="XP_020042250.1">
    <property type="nucleotide sequence ID" value="XM_020186661.1"/>
</dbReference>
<feature type="signal peptide" evidence="1">
    <location>
        <begin position="1"/>
        <end position="17"/>
    </location>
</feature>
<evidence type="ECO:0000313" key="4">
    <source>
        <dbReference type="RefSeq" id="XP_020042246.1"/>
    </source>
</evidence>
<dbReference type="RefSeq" id="XP_020042247.1">
    <property type="nucleotide sequence ID" value="XM_020186658.1"/>
</dbReference>
<dbReference type="GeneID" id="109701212"/>
<protein>
    <submittedName>
        <fullName evidence="4 5">Uncharacterized protein LOC109701212</fullName>
    </submittedName>
</protein>
<keyword evidence="3" id="KW-1185">Reference proteome</keyword>
<dbReference type="RefSeq" id="XP_020042246.1">
    <property type="nucleotide sequence ID" value="XM_020186657.1"/>
</dbReference>
<dbReference type="RefSeq" id="XP_020042249.1">
    <property type="nucleotide sequence ID" value="XM_020186660.1"/>
</dbReference>
<reference evidence="4 5" key="2">
    <citation type="submission" date="2025-04" db="UniProtKB">
        <authorList>
            <consortium name="RefSeq"/>
        </authorList>
    </citation>
    <scope>IDENTIFICATION</scope>
    <source>
        <tissue evidence="4 5">Leukocyte</tissue>
    </source>
</reference>
<dbReference type="OrthoDB" id="9558098at2759"/>
<evidence type="ECO:0000313" key="8">
    <source>
        <dbReference type="RefSeq" id="XP_020042250.1"/>
    </source>
</evidence>
<dbReference type="Proteomes" id="UP001732720">
    <property type="component" value="Chromosome 7"/>
</dbReference>
<accession>A0A8B7WE92</accession>
<evidence type="ECO:0000256" key="1">
    <source>
        <dbReference type="SAM" id="SignalP"/>
    </source>
</evidence>
<proteinExistence type="predicted"/>
<dbReference type="RefSeq" id="XP_020042248.1">
    <property type="nucleotide sequence ID" value="XM_020186659.1"/>
</dbReference>
<dbReference type="Pfam" id="PF00429">
    <property type="entry name" value="TLV_coat"/>
    <property type="match status" value="1"/>
</dbReference>
<evidence type="ECO:0000313" key="5">
    <source>
        <dbReference type="RefSeq" id="XP_020042247.1"/>
    </source>
</evidence>
<evidence type="ECO:0000313" key="2">
    <source>
        <dbReference type="Ensembl" id="ENSCCNP00000023131.1"/>
    </source>
</evidence>
<name>A0A8B7WE92_CASCN</name>
<dbReference type="SUPFAM" id="SSF58069">
    <property type="entry name" value="Virus ectodomain"/>
    <property type="match status" value="1"/>
</dbReference>
<dbReference type="PANTHER" id="PTHR10424">
    <property type="entry name" value="VIRAL ENVELOPE PROTEIN"/>
    <property type="match status" value="1"/>
</dbReference>
<gene>
    <name evidence="2 4 5 6 7 8" type="primary">LOC109701212</name>
</gene>
<dbReference type="InterPro" id="IPR018154">
    <property type="entry name" value="TLV/ENV_coat_polyprotein"/>
</dbReference>
<dbReference type="KEGG" id="ccan:109701212"/>
<dbReference type="Gene3D" id="1.10.287.210">
    <property type="match status" value="1"/>
</dbReference>
<evidence type="ECO:0000313" key="6">
    <source>
        <dbReference type="RefSeq" id="XP_020042248.1"/>
    </source>
</evidence>
<dbReference type="Ensembl" id="ENSCCNT00000029582.1">
    <property type="protein sequence ID" value="ENSCCNP00000023131.1"/>
    <property type="gene ID" value="ENSCCNG00000022748.1"/>
</dbReference>
<keyword evidence="1" id="KW-0732">Signal</keyword>
<evidence type="ECO:0000313" key="3">
    <source>
        <dbReference type="Proteomes" id="UP001732720"/>
    </source>
</evidence>
<reference evidence="2" key="1">
    <citation type="submission" date="2023-09" db="UniProtKB">
        <authorList>
            <consortium name="Ensembl"/>
        </authorList>
    </citation>
    <scope>IDENTIFICATION</scope>
</reference>